<evidence type="ECO:0000313" key="2">
    <source>
        <dbReference type="Proteomes" id="UP000735302"/>
    </source>
</evidence>
<dbReference type="InterPro" id="IPR036397">
    <property type="entry name" value="RNaseH_sf"/>
</dbReference>
<dbReference type="Proteomes" id="UP000735302">
    <property type="component" value="Unassembled WGS sequence"/>
</dbReference>
<reference evidence="1 2" key="1">
    <citation type="journal article" date="2021" name="Elife">
        <title>Chloroplast acquisition without the gene transfer in kleptoplastic sea slugs, Plakobranchus ocellatus.</title>
        <authorList>
            <person name="Maeda T."/>
            <person name="Takahashi S."/>
            <person name="Yoshida T."/>
            <person name="Shimamura S."/>
            <person name="Takaki Y."/>
            <person name="Nagai Y."/>
            <person name="Toyoda A."/>
            <person name="Suzuki Y."/>
            <person name="Arimoto A."/>
            <person name="Ishii H."/>
            <person name="Satoh N."/>
            <person name="Nishiyama T."/>
            <person name="Hasebe M."/>
            <person name="Maruyama T."/>
            <person name="Minagawa J."/>
            <person name="Obokata J."/>
            <person name="Shigenobu S."/>
        </authorList>
    </citation>
    <scope>NUCLEOTIDE SEQUENCE [LARGE SCALE GENOMIC DNA]</scope>
</reference>
<dbReference type="EMBL" id="BLXT01002413">
    <property type="protein sequence ID" value="GFN94170.1"/>
    <property type="molecule type" value="Genomic_DNA"/>
</dbReference>
<accession>A0AAV3ZE49</accession>
<dbReference type="Gene3D" id="3.30.420.10">
    <property type="entry name" value="Ribonuclease H-like superfamily/Ribonuclease H"/>
    <property type="match status" value="1"/>
</dbReference>
<gene>
    <name evidence="1" type="ORF">PoB_002067600</name>
</gene>
<dbReference type="Pfam" id="PF01359">
    <property type="entry name" value="Transposase_1"/>
    <property type="match status" value="1"/>
</dbReference>
<dbReference type="GO" id="GO:0003676">
    <property type="term" value="F:nucleic acid binding"/>
    <property type="evidence" value="ECO:0007669"/>
    <property type="project" value="InterPro"/>
</dbReference>
<sequence length="99" mass="11099">MATSNDLLIKQRSVIEFLAAVGCSATKIHARMKTFYRKCAFQTVHFANGKFKVVASARKILFTVFWDMEGVVHMDILEQGQTVNSERNISTLQALKCSA</sequence>
<dbReference type="AlphaFoldDB" id="A0AAV3ZE49"/>
<protein>
    <submittedName>
        <fullName evidence="1">Mariner transposase</fullName>
    </submittedName>
</protein>
<proteinExistence type="predicted"/>
<dbReference type="InterPro" id="IPR001888">
    <property type="entry name" value="Transposase_1"/>
</dbReference>
<comment type="caution">
    <text evidence="1">The sequence shown here is derived from an EMBL/GenBank/DDBJ whole genome shotgun (WGS) entry which is preliminary data.</text>
</comment>
<organism evidence="1 2">
    <name type="scientific">Plakobranchus ocellatus</name>
    <dbReference type="NCBI Taxonomy" id="259542"/>
    <lineage>
        <taxon>Eukaryota</taxon>
        <taxon>Metazoa</taxon>
        <taxon>Spiralia</taxon>
        <taxon>Lophotrochozoa</taxon>
        <taxon>Mollusca</taxon>
        <taxon>Gastropoda</taxon>
        <taxon>Heterobranchia</taxon>
        <taxon>Euthyneura</taxon>
        <taxon>Panpulmonata</taxon>
        <taxon>Sacoglossa</taxon>
        <taxon>Placobranchoidea</taxon>
        <taxon>Plakobranchidae</taxon>
        <taxon>Plakobranchus</taxon>
    </lineage>
</organism>
<evidence type="ECO:0000313" key="1">
    <source>
        <dbReference type="EMBL" id="GFN94170.1"/>
    </source>
</evidence>
<keyword evidence="2" id="KW-1185">Reference proteome</keyword>
<name>A0AAV3ZE49_9GAST</name>